<dbReference type="SUPFAM" id="SSF52777">
    <property type="entry name" value="CoA-dependent acyltransferases"/>
    <property type="match status" value="6"/>
</dbReference>
<dbReference type="FunFam" id="3.30.559.10:FF:000023">
    <property type="entry name" value="Non-ribosomal peptide synthetase"/>
    <property type="match status" value="1"/>
</dbReference>
<dbReference type="InterPro" id="IPR025110">
    <property type="entry name" value="AMP-bd_C"/>
</dbReference>
<dbReference type="InterPro" id="IPR020845">
    <property type="entry name" value="AMP-binding_CS"/>
</dbReference>
<feature type="domain" description="Carrier" evidence="9">
    <location>
        <begin position="3443"/>
        <end position="3520"/>
    </location>
</feature>
<keyword evidence="3" id="KW-0596">Phosphopantetheine</keyword>
<reference evidence="10 11" key="1">
    <citation type="submission" date="2020-08" db="EMBL/GenBank/DDBJ databases">
        <title>Oceanospirillum sp. nov. isolated from marine sediment.</title>
        <authorList>
            <person name="Ji X."/>
        </authorList>
    </citation>
    <scope>NUCLEOTIDE SEQUENCE [LARGE SCALE GENOMIC DNA]</scope>
    <source>
        <strain evidence="10 11">D5</strain>
    </source>
</reference>
<sequence>MSSAIPSSDQSNRLNPQHIIGQLQVLIPVSLDGQEDANLIQLGLDSLHIMRLVNQWRKAGARVTFAQLIERPILSHWLSLLVTDNQDAAQQESADDFQALLQKTRDDQNLQDRCYSDQPFNLTDVQYAYWMGRQDNQELGGNGCHAYLEIDGDQVLGSRLEMAWHQLIRQHSMLRARFTDEGQQFIPDDYGLPELICHDFSELSAEQAEQQAQLIRSRLSHRKLAIESGQVMGLELSLLPGGKTRIHFDVDLLVADVQSLHILLRDLAEAYNTLNDQPESAATLSADPDWRFAHYLAIESERKKNQSEADKTYWQQRLSDLPSGPQLPLAKDPHSIGKPEFIRRTHLLSTEKWQSLKSIAASYKVTPAMVLASAYAEVLARWSASPEFLLNIPLFDRQTDHPGIEDVVADFTNLLLLQCNCRDALPFLNRTRQIQKQLYKDIAHASYSAVSIQRDLARQGLTDGVSAPVVFACNLGTPLLTDTCRNTLGELNYMISQTPQVWLDHQLYEMEDGLLLAWDAVDELFPHNLISDMFAAYTQLLEWLAEDKGHWLQHSPDLMPEYQNISRQQANNTLTSYHPHLLHQAMFDTALQTPERAALIVADQIISYGQLADQALRIARLLQQQGLKTNDPVAITLPRGVDQIAAVFGVLAAGGCYVPIGVHQPASRQARIHQTAGINLVLTSSQYLPEAGQDDVRYLDISQAESLTPLTSPVPVAAESSAYIIFTSGSTGEPKGVEMAHRATANTIDNINRRYNVHQNSRALAVSALDFDLSVYDIFGLLSTGGALVLLRDDQRRDAAVWLDLVQQHKVTVWNSVPVLLDMLLIVAENQTTAHPASSEAGLSSDTGLSFTPGLSSESGLSFEPQLSFEPSLPFEPQLSFEQVMLSGDWIGLDLPSRLFARTSEHTRLIAMGGATEAAIWSNAFDAFEPDQPLPAHWTSIPYGKPLANQHYRVVDAQGRDCPDWVAGELWIGGIGVAEGYRGDTDMTVSRFVMAETNTVLNPAVFRGDIFDTTVPSRTSEAQASASTQTSRWYRTGDQGRYWPDGHLEFLGRLDHQVKVRGHRIELGEIETALLSLPEISRAVAVTITSEGQPPSLAAAVIVDAAVIDEGSATEPSQNSNAALDHSTSLDKSATLDSHEITAALHQLLPDYMVPSTLVAVSDIPLSANGKVDRKQVTALLADQINTQPIQLTAPETDNEKAVATLWQALLDTDQIGRESNFFSLGGDSLLATQVIARLRQQGLSAEQPLRLLFAKPELQAFAAELYQTEQTVQQQVVAEPEQRFEPFLLTEVQRAYWMGQSPGLPLSCGTHYLTELDGADVDLTRLEQAWNKLVHNHEMMRAFVNAEGQQQILAEVPDTTIQQYYIQDLSLQIDVADPAHPDNAEGTTAATDTSRTDSLKQMIVLENSAQGAQQWLHHCWHELSRQQQNSDAPVSEGWTPCQINAVHYTGTQGESRCRIGITFDYLTLDGFSIKLLLEQLADLYHDPDSSVHTPGLSFRDYVNQVDHSESEKEQAVRFWQDKITTLPLAPELPLATEPDTLTAPEFNRREARLSADQWTALKEKARQHQITPSVLLLVAYSQIIRQWSGGNDHTLNLTLFDRQDVHADINRVLGDFTSLAPVGFYAEHGNNLLAQARATQQEIAQALEHKSISSIWVQRERSHEMSLTSAALPVVFTSTLGLGNGLFENPPAGFPDLVAGGLSETPQVWLDHQLYEYKGELALSWDSVDALFPEQMLDQMFEAYLDLLQALVQQDWSEDFKLTLPEQQLRVRQQVNQTHTPYQPHLLHQAMFTTAQQAPERTALIASDHSVSYGQLADQALRIAQLLKQQGLQTGDPVAITLPRGTDQIAAVFGVLAAGGCYVPIGVHQPVSRQARIHQTAGIKLVLTSVQFLPENSVRDEASDNGSTRYLDMAQAESLTPLSAPVDVAPEASAYIIFTSGSTGEPKGVEMAHRATANTIDNINQRYGVHQDSRALAVSALDFDLSVYDIFGLLSTGGALVVLEEEQRRDAAIWLDLVQQHQITVWNSVPVLLDMLLVVAENQASATLLPFEPRLSFEQVMLSGDWIGLDLPSRLFAQTSHQTRLIAMGGATEAAIWSNSFDAFEPGQPLPPHWTSVPYGKPLENQHYRVVDAQGRDCPDWVAGELWIGGIGVAEGYRGDSQQTAARFVLAETDTIPQPVTFASAENAESVQNGATNTSRWYRTGDQGRYWPDGHLEFLGRLDHQVKVRGHRIELGEIETALLTLPEISRAVAVTVKPDGQQPSLAAAVTTEENAQILDTDGIRSALQQLLPDYMVPTTLVSISEIPLSANGKVDRKQVTALLAEQVSAQPQQLTSPATDNERVVAALWQELLDTDQIGRESNFFALGGDSLLATQVIARLRQQGLSAEQPLRLLFANPELQTFAAELNQTSQAAMQQDVIAQPEQRFEPFPLTEVQRAYWMGQSPGLPLNCGTHYLVELDGEAVDLQKLEQACNTLIQRHEMLRVKITPQGEQQILPADAVESIQVDSDHTVYADQDNARAQLDSWWQYWSENNRITQQNDNEQTTLFAIKAVHYGQNRCRLGLLFNYMTLDGFSIKLLLDELAELYQNPDVELPAFDLSFRDYVNQVKPDPQALAQAEDYWYNKLENLPMAAALPLARDPRTLQDTRFSRREARINRDNWAQLRQSARDQGITPSVLILTAYGEILSQWNGGKAHTINLTLFDRQPVHPDINRIVGDFTSLAPVAYHPDNQKNLLQLSQQVQDEIASALEHREISSIWVQRERAREMDLVAAALPIVFTSTLGMADGLLEEKSVAGFPDLAGGGLSETPQVWLDHQMYEHQGELMISWDSVDALFPDGLIDSMFGQFIQLLNTLAGQWDQPLKTALPEDQCMIRQQVNQTHTPYQPHLLHQAMFATAQQTPERTALIASDQSISYGQLADQALRIAQLLKQQGLQSGDPVAITLPRGTDQIAAVFGVLAAGGCYVPIGVHQPDSRQARIHQTAGIKLVLTSAQFLPENPASDEAEDRVVRYLDMAQAESLTPLSAPVDVAPEASAYIIFTSGSTGEPKGVEMAHRATANTIDNINQRYGVHQESRALAVSALDFDLSVYDIFGLLSTGGALVLLEEEQRRDAAIWLDLVQQHQITVWNSVPVLLDMLLVVAENQASATLLPFQPRLSFEQVMLSGDWIGLDLPSRLFAQASHQTRLIAMGGATEAAIWSNSFDAFEPGQPLPPHWTSVPYGKPLENQHYRVVDTQGRDCPDWVAGELWIGGIGVAEGYRGDTDLTASRFVLAETATVQQPAAFASAENAESVQNGATNTSRWYRTGDQGRYWPDGHLEFLGRLDYQVKVRGHRIELGEIETALLTLPEISRAVAVTVKPEGQPPSLAAAVMTEGAESGTEQALDTNAIKTALQQLLPEYMVPATLVAVSEIPLSANGKVDRKQITTLMADQLQGQQAYQAPENELEADVARIWCQVLKRERISRTDDFFLIGGDSLSATQIVQQLHQQRVSPEAVSLITLFTSPTIAALSEQIQQQWQALSQTTDTQDIFEEGLL</sequence>
<evidence type="ECO:0000256" key="7">
    <source>
        <dbReference type="ARBA" id="ARBA00066651"/>
    </source>
</evidence>
<dbReference type="Gene3D" id="3.30.300.30">
    <property type="match status" value="3"/>
</dbReference>
<dbReference type="Pfam" id="PF13193">
    <property type="entry name" value="AMP-binding_C"/>
    <property type="match status" value="2"/>
</dbReference>
<comment type="caution">
    <text evidence="10">The sequence shown here is derived from an EMBL/GenBank/DDBJ whole genome shotgun (WGS) entry which is preliminary data.</text>
</comment>
<dbReference type="Proteomes" id="UP000565262">
    <property type="component" value="Unassembled WGS sequence"/>
</dbReference>
<dbReference type="Pfam" id="PF00550">
    <property type="entry name" value="PP-binding"/>
    <property type="match status" value="3"/>
</dbReference>
<dbReference type="InterPro" id="IPR010071">
    <property type="entry name" value="AA_adenyl_dom"/>
</dbReference>
<dbReference type="InterPro" id="IPR036736">
    <property type="entry name" value="ACP-like_sf"/>
</dbReference>
<organism evidence="10 11">
    <name type="scientific">Oceanospirillum sediminis</name>
    <dbReference type="NCBI Taxonomy" id="2760088"/>
    <lineage>
        <taxon>Bacteria</taxon>
        <taxon>Pseudomonadati</taxon>
        <taxon>Pseudomonadota</taxon>
        <taxon>Gammaproteobacteria</taxon>
        <taxon>Oceanospirillales</taxon>
        <taxon>Oceanospirillaceae</taxon>
        <taxon>Oceanospirillum</taxon>
    </lineage>
</organism>
<evidence type="ECO:0000313" key="10">
    <source>
        <dbReference type="EMBL" id="MBB1485774.1"/>
    </source>
</evidence>
<dbReference type="InterPro" id="IPR042099">
    <property type="entry name" value="ANL_N_sf"/>
</dbReference>
<dbReference type="InterPro" id="IPR001242">
    <property type="entry name" value="Condensation_dom"/>
</dbReference>
<evidence type="ECO:0000256" key="3">
    <source>
        <dbReference type="ARBA" id="ARBA00022450"/>
    </source>
</evidence>
<keyword evidence="11" id="KW-1185">Reference proteome</keyword>
<dbReference type="CDD" id="cd19535">
    <property type="entry name" value="Cyc_NRPS"/>
    <property type="match status" value="3"/>
</dbReference>
<evidence type="ECO:0000313" key="11">
    <source>
        <dbReference type="Proteomes" id="UP000565262"/>
    </source>
</evidence>
<dbReference type="PROSITE" id="PS00455">
    <property type="entry name" value="AMP_BINDING"/>
    <property type="match status" value="3"/>
</dbReference>
<dbReference type="RefSeq" id="WP_182807550.1">
    <property type="nucleotide sequence ID" value="NZ_JACJFM010000003.1"/>
</dbReference>
<dbReference type="Gene3D" id="1.10.1200.10">
    <property type="entry name" value="ACP-like"/>
    <property type="match status" value="4"/>
</dbReference>
<protein>
    <recommendedName>
        <fullName evidence="8">L-cysteine--[L-cysteinyl-carrier protein] ligase</fullName>
        <ecNumber evidence="7">6.2.1.69</ecNumber>
    </recommendedName>
    <alternativeName>
        <fullName evidence="8">L-cysteine--[L-cysteinyl-carrier protein] ligase</fullName>
    </alternativeName>
</protein>
<dbReference type="SMART" id="SM00823">
    <property type="entry name" value="PKS_PP"/>
    <property type="match status" value="3"/>
</dbReference>
<dbReference type="PROSITE" id="PS50075">
    <property type="entry name" value="CARRIER"/>
    <property type="match status" value="3"/>
</dbReference>
<dbReference type="NCBIfam" id="NF003417">
    <property type="entry name" value="PRK04813.1"/>
    <property type="match status" value="5"/>
</dbReference>
<dbReference type="Gene3D" id="3.40.50.12780">
    <property type="entry name" value="N-terminal domain of ligase-like"/>
    <property type="match status" value="3"/>
</dbReference>
<dbReference type="FunFam" id="3.30.559.30:FF:000006">
    <property type="entry name" value="Yersiniabactin polyketide/non-ribosomal peptide synthetase"/>
    <property type="match status" value="3"/>
</dbReference>
<feature type="domain" description="Carrier" evidence="9">
    <location>
        <begin position="1194"/>
        <end position="1270"/>
    </location>
</feature>
<dbReference type="Gene3D" id="3.30.559.30">
    <property type="entry name" value="Nonribosomal peptide synthetase, condensation domain"/>
    <property type="match status" value="3"/>
</dbReference>
<dbReference type="InterPro" id="IPR023213">
    <property type="entry name" value="CAT-like_dom_sf"/>
</dbReference>
<dbReference type="GO" id="GO:0044550">
    <property type="term" value="P:secondary metabolite biosynthetic process"/>
    <property type="evidence" value="ECO:0007669"/>
    <property type="project" value="TreeGrafter"/>
</dbReference>
<evidence type="ECO:0000256" key="6">
    <source>
        <dbReference type="ARBA" id="ARBA00052643"/>
    </source>
</evidence>
<accession>A0A839IM49</accession>
<dbReference type="CDD" id="cd12114">
    <property type="entry name" value="A_NRPS_TlmIV_like"/>
    <property type="match status" value="3"/>
</dbReference>
<dbReference type="InterPro" id="IPR006162">
    <property type="entry name" value="Ppantetheine_attach_site"/>
</dbReference>
<feature type="domain" description="Carrier" evidence="9">
    <location>
        <begin position="2337"/>
        <end position="2413"/>
    </location>
</feature>
<comment type="pathway">
    <text evidence="2">Siderophore biosynthesis.</text>
</comment>
<comment type="catalytic activity">
    <reaction evidence="6">
        <text>holo-[peptidyl-carrier protein] + L-cysteine + ATP = L-cysteinyl-[peptidyl-carrier protein] + AMP + diphosphate</text>
        <dbReference type="Rhea" id="RHEA:61680"/>
        <dbReference type="Rhea" id="RHEA-COMP:11480"/>
        <dbReference type="Rhea" id="RHEA-COMP:15906"/>
        <dbReference type="ChEBI" id="CHEBI:30616"/>
        <dbReference type="ChEBI" id="CHEBI:33019"/>
        <dbReference type="ChEBI" id="CHEBI:35235"/>
        <dbReference type="ChEBI" id="CHEBI:64479"/>
        <dbReference type="ChEBI" id="CHEBI:144926"/>
        <dbReference type="ChEBI" id="CHEBI:456215"/>
        <dbReference type="EC" id="6.2.1.69"/>
    </reaction>
    <physiologicalReaction direction="left-to-right" evidence="6">
        <dbReference type="Rhea" id="RHEA:61681"/>
    </physiologicalReaction>
</comment>
<dbReference type="FunFam" id="1.10.1200.10:FF:000005">
    <property type="entry name" value="Nonribosomal peptide synthetase 1"/>
    <property type="match status" value="1"/>
</dbReference>
<dbReference type="Pfam" id="PF00501">
    <property type="entry name" value="AMP-binding"/>
    <property type="match status" value="3"/>
</dbReference>
<evidence type="ECO:0000256" key="8">
    <source>
        <dbReference type="ARBA" id="ARBA00079103"/>
    </source>
</evidence>
<gene>
    <name evidence="10" type="ORF">H4O21_04005</name>
</gene>
<keyword evidence="4" id="KW-0597">Phosphoprotein</keyword>
<dbReference type="GO" id="GO:0043041">
    <property type="term" value="P:amino acid activation for nonribosomal peptide biosynthetic process"/>
    <property type="evidence" value="ECO:0007669"/>
    <property type="project" value="TreeGrafter"/>
</dbReference>
<dbReference type="PANTHER" id="PTHR45527">
    <property type="entry name" value="NONRIBOSOMAL PEPTIDE SYNTHETASE"/>
    <property type="match status" value="1"/>
</dbReference>
<dbReference type="Pfam" id="PF00668">
    <property type="entry name" value="Condensation"/>
    <property type="match status" value="3"/>
</dbReference>
<dbReference type="FunFam" id="1.10.1200.10:FF:000016">
    <property type="entry name" value="Non-ribosomal peptide synthase"/>
    <property type="match status" value="2"/>
</dbReference>
<dbReference type="PANTHER" id="PTHR45527:SF10">
    <property type="entry name" value="PYOCHELIN SYNTHASE PCHF"/>
    <property type="match status" value="1"/>
</dbReference>
<dbReference type="FunFam" id="3.40.50.12780:FF:000012">
    <property type="entry name" value="Non-ribosomal peptide synthetase"/>
    <property type="match status" value="2"/>
</dbReference>
<dbReference type="InterPro" id="IPR000873">
    <property type="entry name" value="AMP-dep_synth/lig_dom"/>
</dbReference>
<evidence type="ECO:0000256" key="4">
    <source>
        <dbReference type="ARBA" id="ARBA00022553"/>
    </source>
</evidence>
<dbReference type="GO" id="GO:0031177">
    <property type="term" value="F:phosphopantetheine binding"/>
    <property type="evidence" value="ECO:0007669"/>
    <property type="project" value="InterPro"/>
</dbReference>
<evidence type="ECO:0000256" key="1">
    <source>
        <dbReference type="ARBA" id="ARBA00001957"/>
    </source>
</evidence>
<dbReference type="Gene3D" id="3.40.50.980">
    <property type="match status" value="2"/>
</dbReference>
<evidence type="ECO:0000256" key="5">
    <source>
        <dbReference type="ARBA" id="ARBA00022598"/>
    </source>
</evidence>
<comment type="cofactor">
    <cofactor evidence="1">
        <name>pantetheine 4'-phosphate</name>
        <dbReference type="ChEBI" id="CHEBI:47942"/>
    </cofactor>
</comment>
<dbReference type="EC" id="6.2.1.69" evidence="7"/>
<dbReference type="GO" id="GO:0072330">
    <property type="term" value="P:monocarboxylic acid biosynthetic process"/>
    <property type="evidence" value="ECO:0007669"/>
    <property type="project" value="UniProtKB-ARBA"/>
</dbReference>
<dbReference type="SUPFAM" id="SSF56801">
    <property type="entry name" value="Acetyl-CoA synthetase-like"/>
    <property type="match status" value="3"/>
</dbReference>
<dbReference type="InterPro" id="IPR057737">
    <property type="entry name" value="Condensation_MtbB-like"/>
</dbReference>
<dbReference type="InterPro" id="IPR045851">
    <property type="entry name" value="AMP-bd_C_sf"/>
</dbReference>
<proteinExistence type="predicted"/>
<dbReference type="InterPro" id="IPR009081">
    <property type="entry name" value="PP-bd_ACP"/>
</dbReference>
<dbReference type="SUPFAM" id="SSF47336">
    <property type="entry name" value="ACP-like"/>
    <property type="match status" value="4"/>
</dbReference>
<evidence type="ECO:0000259" key="9">
    <source>
        <dbReference type="PROSITE" id="PS50075"/>
    </source>
</evidence>
<keyword evidence="5" id="KW-0436">Ligase</keyword>
<dbReference type="InterPro" id="IPR020806">
    <property type="entry name" value="PKS_PP-bd"/>
</dbReference>
<name>A0A839IM49_9GAMM</name>
<dbReference type="NCBIfam" id="TIGR01733">
    <property type="entry name" value="AA-adenyl-dom"/>
    <property type="match status" value="2"/>
</dbReference>
<dbReference type="PROSITE" id="PS00012">
    <property type="entry name" value="PHOSPHOPANTETHEINE"/>
    <property type="match status" value="3"/>
</dbReference>
<dbReference type="Gene3D" id="3.30.559.10">
    <property type="entry name" value="Chloramphenicol acetyltransferase-like domain"/>
    <property type="match status" value="3"/>
</dbReference>
<dbReference type="GO" id="GO:0005737">
    <property type="term" value="C:cytoplasm"/>
    <property type="evidence" value="ECO:0007669"/>
    <property type="project" value="TreeGrafter"/>
</dbReference>
<dbReference type="GO" id="GO:0016874">
    <property type="term" value="F:ligase activity"/>
    <property type="evidence" value="ECO:0007669"/>
    <property type="project" value="UniProtKB-KW"/>
</dbReference>
<dbReference type="EMBL" id="JACJFM010000003">
    <property type="protein sequence ID" value="MBB1485774.1"/>
    <property type="molecule type" value="Genomic_DNA"/>
</dbReference>
<dbReference type="FunFam" id="3.30.300.30:FF:000015">
    <property type="entry name" value="Nonribosomal peptide synthase SidD"/>
    <property type="match status" value="3"/>
</dbReference>
<evidence type="ECO:0000256" key="2">
    <source>
        <dbReference type="ARBA" id="ARBA00004924"/>
    </source>
</evidence>